<dbReference type="InterPro" id="IPR037523">
    <property type="entry name" value="VOC_core"/>
</dbReference>
<dbReference type="InterPro" id="IPR029068">
    <property type="entry name" value="Glyas_Bleomycin-R_OHBP_Dase"/>
</dbReference>
<keyword evidence="3" id="KW-1185">Reference proteome</keyword>
<evidence type="ECO:0000313" key="3">
    <source>
        <dbReference type="Proteomes" id="UP001499882"/>
    </source>
</evidence>
<dbReference type="RefSeq" id="WP_345527351.1">
    <property type="nucleotide sequence ID" value="NZ_BAABKN010000015.1"/>
</dbReference>
<dbReference type="Pfam" id="PF18029">
    <property type="entry name" value="Glyoxalase_6"/>
    <property type="match status" value="1"/>
</dbReference>
<dbReference type="PROSITE" id="PS51819">
    <property type="entry name" value="VOC"/>
    <property type="match status" value="1"/>
</dbReference>
<dbReference type="SUPFAM" id="SSF54593">
    <property type="entry name" value="Glyoxalase/Bleomycin resistance protein/Dihydroxybiphenyl dioxygenase"/>
    <property type="match status" value="1"/>
</dbReference>
<dbReference type="InterPro" id="IPR041581">
    <property type="entry name" value="Glyoxalase_6"/>
</dbReference>
<evidence type="ECO:0000313" key="2">
    <source>
        <dbReference type="EMBL" id="GAA4741296.1"/>
    </source>
</evidence>
<proteinExistence type="predicted"/>
<evidence type="ECO:0000259" key="1">
    <source>
        <dbReference type="PROSITE" id="PS51819"/>
    </source>
</evidence>
<comment type="caution">
    <text evidence="2">The sequence shown here is derived from an EMBL/GenBank/DDBJ whole genome shotgun (WGS) entry which is preliminary data.</text>
</comment>
<protein>
    <submittedName>
        <fullName evidence="2">VOC family protein</fullName>
    </submittedName>
</protein>
<organism evidence="2 3">
    <name type="scientific">Nocardioides endophyticus</name>
    <dbReference type="NCBI Taxonomy" id="1353775"/>
    <lineage>
        <taxon>Bacteria</taxon>
        <taxon>Bacillati</taxon>
        <taxon>Actinomycetota</taxon>
        <taxon>Actinomycetes</taxon>
        <taxon>Propionibacteriales</taxon>
        <taxon>Nocardioidaceae</taxon>
        <taxon>Nocardioides</taxon>
    </lineage>
</organism>
<dbReference type="Proteomes" id="UP001499882">
    <property type="component" value="Unassembled WGS sequence"/>
</dbReference>
<reference evidence="3" key="1">
    <citation type="journal article" date="2019" name="Int. J. Syst. Evol. Microbiol.">
        <title>The Global Catalogue of Microorganisms (GCM) 10K type strain sequencing project: providing services to taxonomists for standard genome sequencing and annotation.</title>
        <authorList>
            <consortium name="The Broad Institute Genomics Platform"/>
            <consortium name="The Broad Institute Genome Sequencing Center for Infectious Disease"/>
            <person name="Wu L."/>
            <person name="Ma J."/>
        </authorList>
    </citation>
    <scope>NUCLEOTIDE SEQUENCE [LARGE SCALE GENOMIC DNA]</scope>
    <source>
        <strain evidence="3">JCM 18532</strain>
    </source>
</reference>
<sequence length="134" mass="15308">MRGRITHHPNSDRSARKDYWGVVLDSRTPGRLARFYAELLEWDIASEEDDWVTLSPPDGVAYLAFHLNEQHIAPVWPSSLFQPQQQLHLDFEVEDLEAAVSHAVELGARPAEHQPQDDVRVLLDPDGHPFCLYS</sequence>
<dbReference type="Gene3D" id="3.10.180.10">
    <property type="entry name" value="2,3-Dihydroxybiphenyl 1,2-Dioxygenase, domain 1"/>
    <property type="match status" value="1"/>
</dbReference>
<name>A0ABP8YYV1_9ACTN</name>
<dbReference type="EMBL" id="BAABKN010000015">
    <property type="protein sequence ID" value="GAA4741296.1"/>
    <property type="molecule type" value="Genomic_DNA"/>
</dbReference>
<feature type="domain" description="VOC" evidence="1">
    <location>
        <begin position="16"/>
        <end position="134"/>
    </location>
</feature>
<accession>A0ABP8YYV1</accession>
<gene>
    <name evidence="2" type="ORF">GCM10023350_27360</name>
</gene>
<dbReference type="PANTHER" id="PTHR35908">
    <property type="entry name" value="HYPOTHETICAL FUSION PROTEIN"/>
    <property type="match status" value="1"/>
</dbReference>
<dbReference type="PANTHER" id="PTHR35908:SF1">
    <property type="entry name" value="CONSERVED PROTEIN"/>
    <property type="match status" value="1"/>
</dbReference>